<dbReference type="SUPFAM" id="SSF48403">
    <property type="entry name" value="Ankyrin repeat"/>
    <property type="match status" value="1"/>
</dbReference>
<dbReference type="InterPro" id="IPR029063">
    <property type="entry name" value="SAM-dependent_MTases_sf"/>
</dbReference>
<dbReference type="PROSITE" id="PS50088">
    <property type="entry name" value="ANK_REPEAT"/>
    <property type="match status" value="2"/>
</dbReference>
<evidence type="ECO:0000259" key="6">
    <source>
        <dbReference type="PROSITE" id="PS51228"/>
    </source>
</evidence>
<evidence type="ECO:0000313" key="8">
    <source>
        <dbReference type="RefSeq" id="XP_028032332.1"/>
    </source>
</evidence>
<dbReference type="Gene3D" id="3.40.50.150">
    <property type="entry name" value="Vaccinia Virus protein VP39"/>
    <property type="match status" value="1"/>
</dbReference>
<dbReference type="Pfam" id="PF10294">
    <property type="entry name" value="Methyltransf_16"/>
    <property type="match status" value="1"/>
</dbReference>
<dbReference type="SUPFAM" id="SSF47027">
    <property type="entry name" value="Acyl-CoA binding protein"/>
    <property type="match status" value="1"/>
</dbReference>
<dbReference type="SUPFAM" id="SSF53335">
    <property type="entry name" value="S-adenosyl-L-methionine-dependent methyltransferases"/>
    <property type="match status" value="1"/>
</dbReference>
<evidence type="ECO:0000256" key="5">
    <source>
        <dbReference type="PROSITE-ProRule" id="PRU00023"/>
    </source>
</evidence>
<dbReference type="PANTHER" id="PTHR24119">
    <property type="entry name" value="ACYL-COA-BINDING DOMAIN-CONTAINING PROTEIN 6"/>
    <property type="match status" value="1"/>
</dbReference>
<dbReference type="RefSeq" id="XP_028032332.1">
    <property type="nucleotide sequence ID" value="XM_028176531.1"/>
</dbReference>
<dbReference type="PROSITE" id="PS50297">
    <property type="entry name" value="ANK_REP_REGION"/>
    <property type="match status" value="1"/>
</dbReference>
<dbReference type="Pfam" id="PF12796">
    <property type="entry name" value="Ank_2"/>
    <property type="match status" value="1"/>
</dbReference>
<dbReference type="SMART" id="SM00248">
    <property type="entry name" value="ANK"/>
    <property type="match status" value="2"/>
</dbReference>
<keyword evidence="4" id="KW-0446">Lipid-binding</keyword>
<dbReference type="Gene3D" id="1.20.80.10">
    <property type="match status" value="1"/>
</dbReference>
<keyword evidence="7" id="KW-1185">Reference proteome</keyword>
<dbReference type="OrthoDB" id="10254927at2759"/>
<dbReference type="Pfam" id="PF00887">
    <property type="entry name" value="ACBP"/>
    <property type="match status" value="1"/>
</dbReference>
<dbReference type="InterPro" id="IPR036770">
    <property type="entry name" value="Ankyrin_rpt-contain_sf"/>
</dbReference>
<evidence type="ECO:0000256" key="4">
    <source>
        <dbReference type="ARBA" id="ARBA00023121"/>
    </source>
</evidence>
<sequence length="470" mass="52077">MSDGRPVSGQLKKFVFRARSSTNGDTRGEYLEIVIPELLSAGYSFYTWPSAPLLAWYLWTQRRHIRGLRVLELGCGTGLPGILAAKCGALVTLTDSLTLPRSLRHLSACCEANGLVPNRDLQIVGLTWGLFLGDLHNLRPVDLILASDCFYEPSQFEEVLSTVAYLLESTDARFLCSYQERSTDWSIEALLKKWGLKGALLDLDSLSESSGLVFKMAEALPDYPDSDFSDEDQSPLDSLFNKAADHLRKVTNKLNNGQLLELYGLFKQGTEGQCNTPKPGWLDGKGRRKWEAWKNLKDMPSEEAKEKYIALLKKYDPDWSGTPQKTNIDTKETWVAVSSMRYSPEPDLVHNELSLLDAAREDCGERVKELLIKKPELKYEKDEDGLTALHWAADRNAINALSAALSGGCPIDAVDECGQTALHYAVSCGHVESTKILTKAGATLLEDEEGNTPLDLATDTEIKKILEGAD</sequence>
<dbReference type="InterPro" id="IPR035984">
    <property type="entry name" value="Acyl-CoA-binding_sf"/>
</dbReference>
<feature type="domain" description="ACB" evidence="6">
    <location>
        <begin position="236"/>
        <end position="321"/>
    </location>
</feature>
<feature type="repeat" description="ANK" evidence="5">
    <location>
        <begin position="384"/>
        <end position="416"/>
    </location>
</feature>
<dbReference type="InterPro" id="IPR002110">
    <property type="entry name" value="Ankyrin_rpt"/>
</dbReference>
<evidence type="ECO:0000256" key="1">
    <source>
        <dbReference type="ARBA" id="ARBA00018419"/>
    </source>
</evidence>
<proteinExistence type="predicted"/>
<dbReference type="AlphaFoldDB" id="A0A6J2JTR2"/>
<accession>A0A6J2JTR2</accession>
<dbReference type="PANTHER" id="PTHR24119:SF0">
    <property type="entry name" value="ACYL-COA-BINDING DOMAIN-CONTAINING PROTEIN 6"/>
    <property type="match status" value="1"/>
</dbReference>
<dbReference type="InterPro" id="IPR014352">
    <property type="entry name" value="FERM/acyl-CoA-bd_prot_sf"/>
</dbReference>
<dbReference type="InterPro" id="IPR019410">
    <property type="entry name" value="Methyltransf_16"/>
</dbReference>
<feature type="repeat" description="ANK" evidence="5">
    <location>
        <begin position="417"/>
        <end position="449"/>
    </location>
</feature>
<dbReference type="InterPro" id="IPR000582">
    <property type="entry name" value="Acyl-CoA-binding_protein"/>
</dbReference>
<organism evidence="7 8">
    <name type="scientific">Bombyx mandarina</name>
    <name type="common">Wild silk moth</name>
    <name type="synonym">Wild silkworm</name>
    <dbReference type="NCBI Taxonomy" id="7092"/>
    <lineage>
        <taxon>Eukaryota</taxon>
        <taxon>Metazoa</taxon>
        <taxon>Ecdysozoa</taxon>
        <taxon>Arthropoda</taxon>
        <taxon>Hexapoda</taxon>
        <taxon>Insecta</taxon>
        <taxon>Pterygota</taxon>
        <taxon>Neoptera</taxon>
        <taxon>Endopterygota</taxon>
        <taxon>Lepidoptera</taxon>
        <taxon>Glossata</taxon>
        <taxon>Ditrysia</taxon>
        <taxon>Bombycoidea</taxon>
        <taxon>Bombycidae</taxon>
        <taxon>Bombycinae</taxon>
        <taxon>Bombyx</taxon>
    </lineage>
</organism>
<dbReference type="GeneID" id="114244647"/>
<keyword evidence="3 5" id="KW-0040">ANK repeat</keyword>
<dbReference type="CDD" id="cd02440">
    <property type="entry name" value="AdoMet_MTases"/>
    <property type="match status" value="1"/>
</dbReference>
<dbReference type="PRINTS" id="PR00689">
    <property type="entry name" value="ACOABINDINGP"/>
</dbReference>
<dbReference type="PROSITE" id="PS51228">
    <property type="entry name" value="ACB_2"/>
    <property type="match status" value="1"/>
</dbReference>
<protein>
    <recommendedName>
        <fullName evidence="1">Acyl-CoA-binding domain-containing protein 6</fullName>
    </recommendedName>
</protein>
<evidence type="ECO:0000256" key="3">
    <source>
        <dbReference type="ARBA" id="ARBA00023043"/>
    </source>
</evidence>
<gene>
    <name evidence="8" type="primary">LOC114244647</name>
</gene>
<keyword evidence="2" id="KW-0677">Repeat</keyword>
<dbReference type="Proteomes" id="UP000504629">
    <property type="component" value="Unplaced"/>
</dbReference>
<dbReference type="GO" id="GO:0000062">
    <property type="term" value="F:fatty-acyl-CoA binding"/>
    <property type="evidence" value="ECO:0007669"/>
    <property type="project" value="InterPro"/>
</dbReference>
<reference evidence="8" key="1">
    <citation type="submission" date="2025-08" db="UniProtKB">
        <authorList>
            <consortium name="RefSeq"/>
        </authorList>
    </citation>
    <scope>IDENTIFICATION</scope>
    <source>
        <tissue evidence="8">Silk gland</tissue>
    </source>
</reference>
<evidence type="ECO:0000313" key="7">
    <source>
        <dbReference type="Proteomes" id="UP000504629"/>
    </source>
</evidence>
<name>A0A6J2JTR2_BOMMA</name>
<dbReference type="Gene3D" id="1.25.40.20">
    <property type="entry name" value="Ankyrin repeat-containing domain"/>
    <property type="match status" value="1"/>
</dbReference>
<evidence type="ECO:0000256" key="2">
    <source>
        <dbReference type="ARBA" id="ARBA00022737"/>
    </source>
</evidence>
<dbReference type="KEGG" id="bman:114244647"/>